<protein>
    <submittedName>
        <fullName evidence="3">Uncharacterized protein</fullName>
    </submittedName>
</protein>
<accession>U6MSU3</accession>
<dbReference type="OrthoDB" id="371459at2759"/>
<dbReference type="AlphaFoldDB" id="U6MSU3"/>
<reference evidence="3" key="1">
    <citation type="submission" date="2013-10" db="EMBL/GenBank/DDBJ databases">
        <title>Genomic analysis of the causative agents of coccidiosis in chickens.</title>
        <authorList>
            <person name="Reid A.J."/>
            <person name="Blake D."/>
            <person name="Billington K."/>
            <person name="Browne H."/>
            <person name="Dunn M."/>
            <person name="Hung S."/>
            <person name="Kawahara F."/>
            <person name="Miranda-Saavedra D."/>
            <person name="Mourier T."/>
            <person name="Nagra H."/>
            <person name="Otto T.D."/>
            <person name="Rawlings N."/>
            <person name="Sanchez A."/>
            <person name="Sanders M."/>
            <person name="Subramaniam C."/>
            <person name="Tay Y."/>
            <person name="Dear P."/>
            <person name="Doerig C."/>
            <person name="Gruber A."/>
            <person name="Parkinson J."/>
            <person name="Shirley M."/>
            <person name="Wan K.L."/>
            <person name="Berriman M."/>
            <person name="Tomley F."/>
            <person name="Pain A."/>
        </authorList>
    </citation>
    <scope>NUCLEOTIDE SEQUENCE [LARGE SCALE GENOMIC DNA]</scope>
    <source>
        <strain evidence="3">Houghton</strain>
    </source>
</reference>
<evidence type="ECO:0000313" key="3">
    <source>
        <dbReference type="EMBL" id="CDJ67287.1"/>
    </source>
</evidence>
<organism evidence="3 4">
    <name type="scientific">Eimeria necatrix</name>
    <dbReference type="NCBI Taxonomy" id="51315"/>
    <lineage>
        <taxon>Eukaryota</taxon>
        <taxon>Sar</taxon>
        <taxon>Alveolata</taxon>
        <taxon>Apicomplexa</taxon>
        <taxon>Conoidasida</taxon>
        <taxon>Coccidia</taxon>
        <taxon>Eucoccidiorida</taxon>
        <taxon>Eimeriorina</taxon>
        <taxon>Eimeriidae</taxon>
        <taxon>Eimeria</taxon>
    </lineage>
</organism>
<gene>
    <name evidence="3" type="ORF">ENH_00033720</name>
</gene>
<feature type="region of interest" description="Disordered" evidence="2">
    <location>
        <begin position="180"/>
        <end position="211"/>
    </location>
</feature>
<evidence type="ECO:0000256" key="1">
    <source>
        <dbReference type="SAM" id="Coils"/>
    </source>
</evidence>
<dbReference type="RefSeq" id="XP_013435754.1">
    <property type="nucleotide sequence ID" value="XM_013580300.1"/>
</dbReference>
<dbReference type="VEuPathDB" id="ToxoDB:ENH_00033720"/>
<evidence type="ECO:0000313" key="4">
    <source>
        <dbReference type="Proteomes" id="UP000030754"/>
    </source>
</evidence>
<dbReference type="GeneID" id="25473536"/>
<dbReference type="EMBL" id="HG724264">
    <property type="protein sequence ID" value="CDJ67287.1"/>
    <property type="molecule type" value="Genomic_DNA"/>
</dbReference>
<feature type="compositionally biased region" description="Low complexity" evidence="2">
    <location>
        <begin position="199"/>
        <end position="211"/>
    </location>
</feature>
<proteinExistence type="predicted"/>
<sequence length="546" mass="61643">MEGPLLHRCLLRGDFMAFFAELEKTQDLFARDRGGRTALDLALQLALELFQSCFSSSRPVDHSGLVQWSPCCCAACARRRHRSAGPLEGESSSKSPFKGDYNIKSPFKGDFNFKNPLQVENKSKNPLRVHYNEQYFNLYAQPRQMRLQAAVKPPVPSLPPPCKFAPVEFPPGWSSGASWPAARPGGLGGPVDHSQAEFPLPSGAAGPAPSGAAPQQFFYPCEAAAGSLEGSRQQQLQQQQEQLQQQLENKMLQREVLVLVEEVFAGPLCELLRARLQRLLRKLRALLLVLKRLGCCSLLRIKATEMAVESGLLQQKITYPFLYTALLHRAFKQHPCGPNGQPFDPLNPADGRRMVQLLVNYQMPGFELVLFLGNLTALFSDFVAFFAQDDVRVWRPSREVQQYYLHMAFALDSADLFQFIINYGQLLFVGNADVFKWEDLLYVLMEHRDKFRPYFAPLLASRLKSRVQKRLVEEGPAKEIRKKFPPEPVKYPCEERLLTQKVLSEFGSLFGKEEAQELSELLSRWKYGAARPQAEAAGFSRSSKLQ</sequence>
<reference evidence="3" key="2">
    <citation type="submission" date="2013-10" db="EMBL/GenBank/DDBJ databases">
        <authorList>
            <person name="Aslett M."/>
        </authorList>
    </citation>
    <scope>NUCLEOTIDE SEQUENCE [LARGE SCALE GENOMIC DNA]</scope>
    <source>
        <strain evidence="3">Houghton</strain>
    </source>
</reference>
<keyword evidence="1" id="KW-0175">Coiled coil</keyword>
<dbReference type="Proteomes" id="UP000030754">
    <property type="component" value="Unassembled WGS sequence"/>
</dbReference>
<feature type="coiled-coil region" evidence="1">
    <location>
        <begin position="233"/>
        <end position="289"/>
    </location>
</feature>
<name>U6MSU3_9EIME</name>
<evidence type="ECO:0000256" key="2">
    <source>
        <dbReference type="SAM" id="MobiDB-lite"/>
    </source>
</evidence>
<keyword evidence="4" id="KW-1185">Reference proteome</keyword>